<proteinExistence type="predicted"/>
<dbReference type="PANTHER" id="PTHR43143">
    <property type="entry name" value="METALLOPHOSPHOESTERASE, CALCINEURIN SUPERFAMILY"/>
    <property type="match status" value="1"/>
</dbReference>
<feature type="domain" description="Calcineurin-like phosphoesterase" evidence="1">
    <location>
        <begin position="1"/>
        <end position="209"/>
    </location>
</feature>
<accession>A0A9D2GJQ4</accession>
<gene>
    <name evidence="2" type="ORF">IAA17_09735</name>
</gene>
<dbReference type="SUPFAM" id="SSF56300">
    <property type="entry name" value="Metallo-dependent phosphatases"/>
    <property type="match status" value="1"/>
</dbReference>
<dbReference type="GO" id="GO:0016787">
    <property type="term" value="F:hydrolase activity"/>
    <property type="evidence" value="ECO:0007669"/>
    <property type="project" value="InterPro"/>
</dbReference>
<dbReference type="EMBL" id="DXBC01000156">
    <property type="protein sequence ID" value="HIZ80052.1"/>
    <property type="molecule type" value="Genomic_DNA"/>
</dbReference>
<dbReference type="Pfam" id="PF00149">
    <property type="entry name" value="Metallophos"/>
    <property type="match status" value="1"/>
</dbReference>
<name>A0A9D2GJQ4_9FIRM</name>
<dbReference type="InterPro" id="IPR029052">
    <property type="entry name" value="Metallo-depent_PP-like"/>
</dbReference>
<comment type="caution">
    <text evidence="2">The sequence shown here is derived from an EMBL/GenBank/DDBJ whole genome shotgun (WGS) entry which is preliminary data.</text>
</comment>
<dbReference type="InterPro" id="IPR051918">
    <property type="entry name" value="STPP_CPPED1"/>
</dbReference>
<evidence type="ECO:0000259" key="1">
    <source>
        <dbReference type="Pfam" id="PF00149"/>
    </source>
</evidence>
<dbReference type="AlphaFoldDB" id="A0A9D2GJQ4"/>
<sequence>MRFGVFADVHFCSREDDGERFFSQSKRKLEACLNRFQKAKADFVVCLGDLIDGSEDSEELKAWLEELQTVIRGSGLPFYMCPGNHDRGGLPDADLLALLPGVPAGGYGSFEAEGIHFVLLDSNYQKDGRRRTAAVKWDELYLDEQQLQWLEMDLEQTDKPAVIFVHANLDSRLLEGERDPHVVVNHRQVRAVLEKSGKVSLVLQGHCHSGALTVQRGISYVTLKALVEGERQIPGLMVDCDPQKEEYRLEFFDGAETDDGETE</sequence>
<evidence type="ECO:0000313" key="3">
    <source>
        <dbReference type="Proteomes" id="UP000824101"/>
    </source>
</evidence>
<reference evidence="2" key="1">
    <citation type="journal article" date="2021" name="PeerJ">
        <title>Extensive microbial diversity within the chicken gut microbiome revealed by metagenomics and culture.</title>
        <authorList>
            <person name="Gilroy R."/>
            <person name="Ravi A."/>
            <person name="Getino M."/>
            <person name="Pursley I."/>
            <person name="Horton D.L."/>
            <person name="Alikhan N.F."/>
            <person name="Baker D."/>
            <person name="Gharbi K."/>
            <person name="Hall N."/>
            <person name="Watson M."/>
            <person name="Adriaenssens E.M."/>
            <person name="Foster-Nyarko E."/>
            <person name="Jarju S."/>
            <person name="Secka A."/>
            <person name="Antonio M."/>
            <person name="Oren A."/>
            <person name="Chaudhuri R.R."/>
            <person name="La Ragione R."/>
            <person name="Hildebrand F."/>
            <person name="Pallen M.J."/>
        </authorList>
    </citation>
    <scope>NUCLEOTIDE SEQUENCE</scope>
    <source>
        <strain evidence="2">ChiBcec1-1093</strain>
    </source>
</reference>
<dbReference type="Proteomes" id="UP000824101">
    <property type="component" value="Unassembled WGS sequence"/>
</dbReference>
<dbReference type="InterPro" id="IPR004843">
    <property type="entry name" value="Calcineurin-like_PHP"/>
</dbReference>
<dbReference type="PANTHER" id="PTHR43143:SF1">
    <property type="entry name" value="SERINE_THREONINE-PROTEIN PHOSPHATASE CPPED1"/>
    <property type="match status" value="1"/>
</dbReference>
<protein>
    <submittedName>
        <fullName evidence="2">Metallophosphoesterase</fullName>
    </submittedName>
</protein>
<organism evidence="2 3">
    <name type="scientific">Candidatus Lachnoclostridium stercorigallinarum</name>
    <dbReference type="NCBI Taxonomy" id="2838634"/>
    <lineage>
        <taxon>Bacteria</taxon>
        <taxon>Bacillati</taxon>
        <taxon>Bacillota</taxon>
        <taxon>Clostridia</taxon>
        <taxon>Lachnospirales</taxon>
        <taxon>Lachnospiraceae</taxon>
    </lineage>
</organism>
<reference evidence="2" key="2">
    <citation type="submission" date="2021-04" db="EMBL/GenBank/DDBJ databases">
        <authorList>
            <person name="Gilroy R."/>
        </authorList>
    </citation>
    <scope>NUCLEOTIDE SEQUENCE</scope>
    <source>
        <strain evidence="2">ChiBcec1-1093</strain>
    </source>
</reference>
<dbReference type="Gene3D" id="3.60.21.10">
    <property type="match status" value="2"/>
</dbReference>
<evidence type="ECO:0000313" key="2">
    <source>
        <dbReference type="EMBL" id="HIZ80052.1"/>
    </source>
</evidence>